<keyword evidence="1" id="KW-0143">Chaperone</keyword>
<dbReference type="InterPro" id="IPR037494">
    <property type="entry name" value="RAF1"/>
</dbReference>
<feature type="domain" description="Rubisco accumulation factor 1 alpha-helical" evidence="3">
    <location>
        <begin position="148"/>
        <end position="254"/>
    </location>
</feature>
<dbReference type="EnsemblPlants" id="Kaladp0050s0016.1.v1.1">
    <property type="protein sequence ID" value="Kaladp0050s0016.1.v1.1.CDS.1"/>
    <property type="gene ID" value="Kaladp0050s0016.v1.1"/>
</dbReference>
<organism evidence="5 6">
    <name type="scientific">Kalanchoe fedtschenkoi</name>
    <name type="common">Lavender scallops</name>
    <name type="synonym">South American air plant</name>
    <dbReference type="NCBI Taxonomy" id="63787"/>
    <lineage>
        <taxon>Eukaryota</taxon>
        <taxon>Viridiplantae</taxon>
        <taxon>Streptophyta</taxon>
        <taxon>Embryophyta</taxon>
        <taxon>Tracheophyta</taxon>
        <taxon>Spermatophyta</taxon>
        <taxon>Magnoliopsida</taxon>
        <taxon>eudicotyledons</taxon>
        <taxon>Gunneridae</taxon>
        <taxon>Pentapetalae</taxon>
        <taxon>Saxifragales</taxon>
        <taxon>Crassulaceae</taxon>
        <taxon>Kalanchoe</taxon>
    </lineage>
</organism>
<dbReference type="OMA" id="LWHEYAP"/>
<dbReference type="Pfam" id="PF18578">
    <property type="entry name" value="Raf1_N"/>
    <property type="match status" value="1"/>
</dbReference>
<dbReference type="InterPro" id="IPR040781">
    <property type="entry name" value="Raf1_HTH"/>
</dbReference>
<evidence type="ECO:0000259" key="3">
    <source>
        <dbReference type="Pfam" id="PF18578"/>
    </source>
</evidence>
<dbReference type="Proteomes" id="UP000594263">
    <property type="component" value="Unplaced"/>
</dbReference>
<protein>
    <recommendedName>
        <fullName evidence="7">Rubisco accumulation factor 1.1, chloroplastic</fullName>
    </recommendedName>
</protein>
<dbReference type="AlphaFoldDB" id="A0A7N0U1Q5"/>
<feature type="domain" description="Rubisco accumulation factor 1 C-terminal" evidence="2">
    <location>
        <begin position="276"/>
        <end position="426"/>
    </location>
</feature>
<dbReference type="Gramene" id="Kaladp0050s0016.1.v1.1">
    <property type="protein sequence ID" value="Kaladp0050s0016.1.v1.1.CDS.1"/>
    <property type="gene ID" value="Kaladp0050s0016.v1.1"/>
</dbReference>
<dbReference type="GO" id="GO:0110102">
    <property type="term" value="P:ribulose bisphosphate carboxylase complex assembly"/>
    <property type="evidence" value="ECO:0007669"/>
    <property type="project" value="UniProtKB-ARBA"/>
</dbReference>
<feature type="domain" description="Rubisco accumulation factor 1 helix turn helix" evidence="4">
    <location>
        <begin position="76"/>
        <end position="135"/>
    </location>
</feature>
<dbReference type="InterPro" id="IPR041358">
    <property type="entry name" value="Raf1_N"/>
</dbReference>
<evidence type="ECO:0000313" key="6">
    <source>
        <dbReference type="Proteomes" id="UP000594263"/>
    </source>
</evidence>
<accession>A0A7N0U1Q5</accession>
<dbReference type="PANTHER" id="PTHR35299:SF3">
    <property type="entry name" value="RUBISCO ACCUMULATION FACTOR 1.2, CHLOROPLASTIC"/>
    <property type="match status" value="1"/>
</dbReference>
<sequence length="438" mass="48663">MATTPNHLIRPPPTTSNFLTSFIHLRLPTDTLRRTFKCKTISAALSSPPNNPPQQNLYQPFRPPPSPLPAKYQSLDTNGRLEIIANRLGLWFDYAPLITALIHEGFTPSTIEEVTGLTSVDQNRYVVATQVRDSLIHSKLDEQTLAFFDNGGAELLYEIRLLSAAQRAASARFLVEMKFDAKGAQDLARAIKDFPRRRGDKGWESFDYALPGDCLAFLYFRQSREHSNPSDQRTNFLKRALEVAATEKAKNTILFEMDPESSKAEEVDPLSEAVKVPVVRLKFGEVAEASTVVLLPVCRAEENDVLEAPWKRRSEGEFGVVAAEKGWSRWVTLPGWGPVLGLGEGGVVVAYSDARALPWKANRSYREEAILVVADRDKRQVAADDGLYLVPGENGGGLRVVRGVVLKELGVKESLGVVVLVVRPPRDDNDEIADEEWD</sequence>
<evidence type="ECO:0000259" key="2">
    <source>
        <dbReference type="Pfam" id="PF18087"/>
    </source>
</evidence>
<evidence type="ECO:0008006" key="7">
    <source>
        <dbReference type="Google" id="ProtNLM"/>
    </source>
</evidence>
<evidence type="ECO:0000313" key="5">
    <source>
        <dbReference type="EnsemblPlants" id="Kaladp0050s0016.1.v1.1.CDS.1"/>
    </source>
</evidence>
<dbReference type="GO" id="GO:0009507">
    <property type="term" value="C:chloroplast"/>
    <property type="evidence" value="ECO:0007669"/>
    <property type="project" value="TreeGrafter"/>
</dbReference>
<keyword evidence="6" id="KW-1185">Reference proteome</keyword>
<proteinExistence type="predicted"/>
<dbReference type="Pfam" id="PF18579">
    <property type="entry name" value="Raf1_HTH"/>
    <property type="match status" value="1"/>
</dbReference>
<name>A0A7N0U1Q5_KALFE</name>
<reference evidence="5" key="1">
    <citation type="submission" date="2021-01" db="UniProtKB">
        <authorList>
            <consortium name="EnsemblPlants"/>
        </authorList>
    </citation>
    <scope>IDENTIFICATION</scope>
</reference>
<dbReference type="PANTHER" id="PTHR35299">
    <property type="entry name" value="RUBISCO ACCUMULATION FACTOR 1"/>
    <property type="match status" value="1"/>
</dbReference>
<dbReference type="InterPro" id="IPR040858">
    <property type="entry name" value="Raf1_C"/>
</dbReference>
<evidence type="ECO:0000259" key="4">
    <source>
        <dbReference type="Pfam" id="PF18579"/>
    </source>
</evidence>
<dbReference type="Pfam" id="PF18087">
    <property type="entry name" value="RuBisCo_chap_C"/>
    <property type="match status" value="1"/>
</dbReference>
<evidence type="ECO:0000256" key="1">
    <source>
        <dbReference type="ARBA" id="ARBA00023186"/>
    </source>
</evidence>